<dbReference type="AlphaFoldDB" id="A0A6P6SAZ0"/>
<evidence type="ECO:0000313" key="3">
    <source>
        <dbReference type="Proteomes" id="UP001652660"/>
    </source>
</evidence>
<reference evidence="3" key="1">
    <citation type="journal article" date="2025" name="Foods">
        <title>Unveiling the Microbial Signatures of Arabica Coffee Cherries: Insights into Ripeness Specific Diversity, Functional Traits, and Implications for Quality and Safety.</title>
        <authorList>
            <consortium name="RefSeq"/>
            <person name="Tenea G.N."/>
            <person name="Cifuentes V."/>
            <person name="Reyes P."/>
            <person name="Cevallos-Vallejos M."/>
        </authorList>
    </citation>
    <scope>NUCLEOTIDE SEQUENCE [LARGE SCALE GENOMIC DNA]</scope>
</reference>
<feature type="region of interest" description="Disordered" evidence="1">
    <location>
        <begin position="160"/>
        <end position="183"/>
    </location>
</feature>
<keyword evidence="3" id="KW-1185">Reference proteome</keyword>
<reference evidence="4" key="2">
    <citation type="submission" date="2025-08" db="UniProtKB">
        <authorList>
            <consortium name="RefSeq"/>
        </authorList>
    </citation>
    <scope>IDENTIFICATION</scope>
    <source>
        <tissue evidence="4">Leaves</tissue>
    </source>
</reference>
<dbReference type="Proteomes" id="UP001652660">
    <property type="component" value="Chromosome 5c"/>
</dbReference>
<name>A0A6P6SAZ0_COFAR</name>
<dbReference type="InterPro" id="IPR005162">
    <property type="entry name" value="Retrotrans_gag_dom"/>
</dbReference>
<organism evidence="3 4">
    <name type="scientific">Coffea arabica</name>
    <name type="common">Arabian coffee</name>
    <dbReference type="NCBI Taxonomy" id="13443"/>
    <lineage>
        <taxon>Eukaryota</taxon>
        <taxon>Viridiplantae</taxon>
        <taxon>Streptophyta</taxon>
        <taxon>Embryophyta</taxon>
        <taxon>Tracheophyta</taxon>
        <taxon>Spermatophyta</taxon>
        <taxon>Magnoliopsida</taxon>
        <taxon>eudicotyledons</taxon>
        <taxon>Gunneridae</taxon>
        <taxon>Pentapetalae</taxon>
        <taxon>asterids</taxon>
        <taxon>lamiids</taxon>
        <taxon>Gentianales</taxon>
        <taxon>Rubiaceae</taxon>
        <taxon>Ixoroideae</taxon>
        <taxon>Gardenieae complex</taxon>
        <taxon>Bertiereae - Coffeeae clade</taxon>
        <taxon>Coffeeae</taxon>
        <taxon>Coffea</taxon>
    </lineage>
</organism>
<feature type="region of interest" description="Disordered" evidence="1">
    <location>
        <begin position="279"/>
        <end position="323"/>
    </location>
</feature>
<gene>
    <name evidence="4" type="primary">LOC113689435</name>
</gene>
<feature type="domain" description="Retrotransposon gag" evidence="2">
    <location>
        <begin position="32"/>
        <end position="122"/>
    </location>
</feature>
<evidence type="ECO:0000256" key="1">
    <source>
        <dbReference type="SAM" id="MobiDB-lite"/>
    </source>
</evidence>
<protein>
    <recommendedName>
        <fullName evidence="2">Retrotransposon gag domain-containing protein</fullName>
    </recommendedName>
</protein>
<dbReference type="PANTHER" id="PTHR33223:SF10">
    <property type="entry name" value="AMINOTRANSFERASE-LIKE PLANT MOBILE DOMAIN-CONTAINING PROTEIN"/>
    <property type="match status" value="1"/>
</dbReference>
<dbReference type="RefSeq" id="XP_027063006.2">
    <property type="nucleotide sequence ID" value="XM_027207205.2"/>
</dbReference>
<dbReference type="PANTHER" id="PTHR33223">
    <property type="entry name" value="CCHC-TYPE DOMAIN-CONTAINING PROTEIN"/>
    <property type="match status" value="1"/>
</dbReference>
<proteinExistence type="predicted"/>
<dbReference type="GeneID" id="113689435"/>
<sequence>MYDASTDPEDHLSVFLTHMRLQTAADEIRCKTFPMFLKGKARIWFQGLAPGTIRSFPELARQFVAQFISSKTYAKNATHLMAIRQRSDESLRNFMTRFNTESLQIRDKDEKVVMAAFVNGLRVEDLFYKLAEQPPANLEEFLIRAQAAANVEEVARLKKKSDRGFGYRRGQENPPENKDGPAKKNVFDRLMREKAPAPPPLPEKGYTPLTRPRVQILAVMEAEGMGDRPPKMGTPRNKRNQDRYCAFHRDVGHDTEGCWALRKEIENLIQHSFLGRFVQQGRPGQEHGRTYRGDRGECQRRDRPELRDAPGGHSPDQNTQNLV</sequence>
<feature type="compositionally biased region" description="Basic and acidic residues" evidence="1">
    <location>
        <begin position="284"/>
        <end position="310"/>
    </location>
</feature>
<evidence type="ECO:0000259" key="2">
    <source>
        <dbReference type="Pfam" id="PF03732"/>
    </source>
</evidence>
<evidence type="ECO:0000313" key="4">
    <source>
        <dbReference type="RefSeq" id="XP_027063006.2"/>
    </source>
</evidence>
<dbReference type="Pfam" id="PF03732">
    <property type="entry name" value="Retrotrans_gag"/>
    <property type="match status" value="1"/>
</dbReference>
<feature type="compositionally biased region" description="Basic and acidic residues" evidence="1">
    <location>
        <begin position="162"/>
        <end position="183"/>
    </location>
</feature>
<dbReference type="OrthoDB" id="1740536at2759"/>
<accession>A0A6P6SAZ0</accession>